<evidence type="ECO:0000313" key="2">
    <source>
        <dbReference type="Proteomes" id="UP000474757"/>
    </source>
</evidence>
<dbReference type="RefSeq" id="WP_163893892.1">
    <property type="nucleotide sequence ID" value="NZ_JAAFYS010000003.1"/>
</dbReference>
<keyword evidence="2" id="KW-1185">Reference proteome</keyword>
<protein>
    <submittedName>
        <fullName evidence="1">Uncharacterized protein</fullName>
    </submittedName>
</protein>
<organism evidence="1 2">
    <name type="scientific">Pseudoroseicyclus tamaricis</name>
    <dbReference type="NCBI Taxonomy" id="2705421"/>
    <lineage>
        <taxon>Bacteria</taxon>
        <taxon>Pseudomonadati</taxon>
        <taxon>Pseudomonadota</taxon>
        <taxon>Alphaproteobacteria</taxon>
        <taxon>Rhodobacterales</taxon>
        <taxon>Paracoccaceae</taxon>
        <taxon>Pseudoroseicyclus</taxon>
    </lineage>
</organism>
<dbReference type="EMBL" id="JAAGAB010000003">
    <property type="protein sequence ID" value="NDV01641.1"/>
    <property type="molecule type" value="Genomic_DNA"/>
</dbReference>
<reference evidence="1 2" key="1">
    <citation type="submission" date="2020-02" db="EMBL/GenBank/DDBJ databases">
        <title>Pseudoroseicyclus tamarix, sp. nov., isolated from offshore sediment of a Tamarix chinensis forest.</title>
        <authorList>
            <person name="Gai Y."/>
        </authorList>
    </citation>
    <scope>NUCLEOTIDE SEQUENCE [LARGE SCALE GENOMIC DNA]</scope>
    <source>
        <strain evidence="1 2">CLL3-39</strain>
    </source>
</reference>
<dbReference type="Proteomes" id="UP000474757">
    <property type="component" value="Unassembled WGS sequence"/>
</dbReference>
<dbReference type="AlphaFoldDB" id="A0A6B2JJL6"/>
<comment type="caution">
    <text evidence="1">The sequence shown here is derived from an EMBL/GenBank/DDBJ whole genome shotgun (WGS) entry which is preliminary data.</text>
</comment>
<name>A0A6B2JJL6_9RHOB</name>
<gene>
    <name evidence="1" type="ORF">GZA08_11770</name>
</gene>
<sequence length="149" mass="15628">MPHPAPTPRGAAPVGQLAELGALESGAVLALRLWCEGAREEIGLAGPGLEALTGAMRLLLDHGRRRLMRHGTTCSCLGGDEACFAQLVALAATGEEEEALMLAMLMVRGDMAPALIHHAGDLGRALALSCAQLERLEQMDRPPASHAIH</sequence>
<proteinExistence type="predicted"/>
<evidence type="ECO:0000313" key="1">
    <source>
        <dbReference type="EMBL" id="NDV01641.1"/>
    </source>
</evidence>
<accession>A0A6B2JJL6</accession>